<dbReference type="CDD" id="cd04301">
    <property type="entry name" value="NAT_SF"/>
    <property type="match status" value="1"/>
</dbReference>
<evidence type="ECO:0000256" key="3">
    <source>
        <dbReference type="ARBA" id="ARBA00048964"/>
    </source>
</evidence>
<evidence type="ECO:0000256" key="1">
    <source>
        <dbReference type="ARBA" id="ARBA00004832"/>
    </source>
</evidence>
<dbReference type="SUPFAM" id="SSF55729">
    <property type="entry name" value="Acyl-CoA N-acyltransferases (Nat)"/>
    <property type="match status" value="1"/>
</dbReference>
<comment type="pathway">
    <text evidence="1 4">Nucleotide-sugar biosynthesis; UDP-N-acetyl-alpha-D-glucosamine biosynthesis; N-acetyl-alpha-D-glucosamine 1-phosphate from alpha-D-glucosamine 6-phosphate (route I): step 1/2.</text>
</comment>
<dbReference type="InterPro" id="IPR039143">
    <property type="entry name" value="GNPNAT1-like"/>
</dbReference>
<dbReference type="Pfam" id="PF00583">
    <property type="entry name" value="Acetyltransf_1"/>
    <property type="match status" value="1"/>
</dbReference>
<keyword evidence="7" id="KW-1185">Reference proteome</keyword>
<dbReference type="GeneID" id="106665438"/>
<dbReference type="PROSITE" id="PS51186">
    <property type="entry name" value="GNAT"/>
    <property type="match status" value="1"/>
</dbReference>
<dbReference type="AlphaFoldDB" id="A0A8I6RNV3"/>
<name>A0A8I6RNV3_CIMLE</name>
<dbReference type="EC" id="2.3.1.4" evidence="4"/>
<dbReference type="PANTHER" id="PTHR13355">
    <property type="entry name" value="GLUCOSAMINE 6-PHOSPHATE N-ACETYLTRANSFERASE"/>
    <property type="match status" value="1"/>
</dbReference>
<protein>
    <recommendedName>
        <fullName evidence="4">Glucosamine 6-phosphate N-acetyltransferase</fullName>
        <ecNumber evidence="4">2.3.1.4</ecNumber>
    </recommendedName>
</protein>
<comment type="catalytic activity">
    <reaction evidence="3 4">
        <text>D-glucosamine 6-phosphate + acetyl-CoA = N-acetyl-D-glucosamine 6-phosphate + CoA + H(+)</text>
        <dbReference type="Rhea" id="RHEA:10292"/>
        <dbReference type="ChEBI" id="CHEBI:15378"/>
        <dbReference type="ChEBI" id="CHEBI:57287"/>
        <dbReference type="ChEBI" id="CHEBI:57288"/>
        <dbReference type="ChEBI" id="CHEBI:57513"/>
        <dbReference type="ChEBI" id="CHEBI:58725"/>
        <dbReference type="EC" id="2.3.1.4"/>
    </reaction>
</comment>
<organism evidence="6 7">
    <name type="scientific">Cimex lectularius</name>
    <name type="common">Bed bug</name>
    <name type="synonym">Acanthia lectularia</name>
    <dbReference type="NCBI Taxonomy" id="79782"/>
    <lineage>
        <taxon>Eukaryota</taxon>
        <taxon>Metazoa</taxon>
        <taxon>Ecdysozoa</taxon>
        <taxon>Arthropoda</taxon>
        <taxon>Hexapoda</taxon>
        <taxon>Insecta</taxon>
        <taxon>Pterygota</taxon>
        <taxon>Neoptera</taxon>
        <taxon>Paraneoptera</taxon>
        <taxon>Hemiptera</taxon>
        <taxon>Heteroptera</taxon>
        <taxon>Panheteroptera</taxon>
        <taxon>Cimicomorpha</taxon>
        <taxon>Cimicidae</taxon>
        <taxon>Cimex</taxon>
    </lineage>
</organism>
<dbReference type="PANTHER" id="PTHR13355:SF11">
    <property type="entry name" value="GLUCOSAMINE 6-PHOSPHATE N-ACETYLTRANSFERASE"/>
    <property type="match status" value="1"/>
</dbReference>
<evidence type="ECO:0000313" key="6">
    <source>
        <dbReference type="EnsemblMetazoa" id="XP_014247348.2"/>
    </source>
</evidence>
<evidence type="ECO:0000256" key="2">
    <source>
        <dbReference type="ARBA" id="ARBA00006048"/>
    </source>
</evidence>
<dbReference type="GO" id="GO:0006048">
    <property type="term" value="P:UDP-N-acetylglucosamine biosynthetic process"/>
    <property type="evidence" value="ECO:0007669"/>
    <property type="project" value="UniProtKB-UniRule"/>
</dbReference>
<evidence type="ECO:0000313" key="7">
    <source>
        <dbReference type="Proteomes" id="UP000494040"/>
    </source>
</evidence>
<proteinExistence type="inferred from homology"/>
<dbReference type="InterPro" id="IPR000182">
    <property type="entry name" value="GNAT_dom"/>
</dbReference>
<evidence type="ECO:0000256" key="4">
    <source>
        <dbReference type="RuleBase" id="RU365086"/>
    </source>
</evidence>
<comment type="similarity">
    <text evidence="2 4">Belongs to the acetyltransferase family. GNA1 subfamily.</text>
</comment>
<keyword evidence="4" id="KW-0808">Transferase</keyword>
<dbReference type="UniPathway" id="UPA00113">
    <property type="reaction ID" value="UER00529"/>
</dbReference>
<reference evidence="6" key="1">
    <citation type="submission" date="2022-01" db="UniProtKB">
        <authorList>
            <consortium name="EnsemblMetazoa"/>
        </authorList>
    </citation>
    <scope>IDENTIFICATION</scope>
</reference>
<keyword evidence="4" id="KW-0012">Acyltransferase</keyword>
<dbReference type="EnsemblMetazoa" id="XM_014391862.2">
    <property type="protein sequence ID" value="XP_014247348.2"/>
    <property type="gene ID" value="LOC106665438"/>
</dbReference>
<accession>A0A8I6RNV3</accession>
<sequence length="197" mass="22256">MNLVINSAENASDLKPANGISNGTRSNKSEGIYSSEIYGKLNLHEVSTKFKSPIDVLRPAHNLKVRPLEIGDFERDTFRLMKERASHYITVIEDAQEGSVIASGTLFLEQKFIHSCRVRARIEDVVVSENYRGKQLGKIIVLLLIEMAKHLNCYKVSLECKDENFAPEIEIEAPKICCCSRAYLLLAPYMEPRNDIP</sequence>
<dbReference type="Proteomes" id="UP000494040">
    <property type="component" value="Unassembled WGS sequence"/>
</dbReference>
<feature type="domain" description="N-acetyltransferase" evidence="5">
    <location>
        <begin position="52"/>
        <end position="195"/>
    </location>
</feature>
<dbReference type="RefSeq" id="XP_014247348.2">
    <property type="nucleotide sequence ID" value="XM_014391862.2"/>
</dbReference>
<dbReference type="Gene3D" id="3.40.630.30">
    <property type="match status" value="1"/>
</dbReference>
<dbReference type="InterPro" id="IPR016181">
    <property type="entry name" value="Acyl_CoA_acyltransferase"/>
</dbReference>
<dbReference type="OrthoDB" id="10039976at2759"/>
<dbReference type="GO" id="GO:0004343">
    <property type="term" value="F:glucosamine 6-phosphate N-acetyltransferase activity"/>
    <property type="evidence" value="ECO:0007669"/>
    <property type="project" value="UniProtKB-UniRule"/>
</dbReference>
<dbReference type="CTD" id="43504"/>
<evidence type="ECO:0000259" key="5">
    <source>
        <dbReference type="PROSITE" id="PS51186"/>
    </source>
</evidence>